<feature type="active site" description="Nucleophile" evidence="8">
    <location>
        <position position="11"/>
    </location>
</feature>
<dbReference type="RefSeq" id="WP_134488226.1">
    <property type="nucleotide sequence ID" value="NZ_CP139089.1"/>
</dbReference>
<feature type="binding site" evidence="9">
    <location>
        <begin position="9"/>
        <end position="11"/>
    </location>
    <ligand>
        <name>substrate</name>
    </ligand>
</feature>
<keyword evidence="11" id="KW-0460">Magnesium</keyword>
<comment type="subcellular location">
    <subcellularLocation>
        <location evidence="1 7">Cytoplasm</location>
    </subcellularLocation>
</comment>
<gene>
    <name evidence="12" type="primary">gmhB</name>
    <name evidence="12" type="ORF">MTUNDRAET4_1389</name>
</gene>
<dbReference type="PANTHER" id="PTHR42891">
    <property type="entry name" value="D-GLYCERO-BETA-D-MANNO-HEPTOSE-1,7-BISPHOSPHATE 7-PHOSPHATASE"/>
    <property type="match status" value="1"/>
</dbReference>
<sequence>MSSPAIFLDRDGTIIVERNYPSHPDQVELLDAATAGLRALAKHGFPFVVVSNQSGIGRGYFSVDEADAVEARVRELLAGEGVIIAKWYRCPHAPDEDCGCRKPLPGMIHWAVRDLDIDPSRSFVIGDKWSDVELAAAVGAVGILVTTGHGQSDADRARRLGVAVCRNLLEASEEVARQLALNNA</sequence>
<dbReference type="PIRSF" id="PIRSF004682">
    <property type="entry name" value="GmhB"/>
    <property type="match status" value="1"/>
</dbReference>
<feature type="site" description="Stabilizes the phosphoryl group" evidence="10">
    <location>
        <position position="102"/>
    </location>
</feature>
<dbReference type="OrthoDB" id="9814110at2"/>
<dbReference type="GO" id="GO:0046872">
    <property type="term" value="F:metal ion binding"/>
    <property type="evidence" value="ECO:0007669"/>
    <property type="project" value="UniProtKB-KW"/>
</dbReference>
<evidence type="ECO:0000256" key="7">
    <source>
        <dbReference type="PIRNR" id="PIRNR004682"/>
    </source>
</evidence>
<dbReference type="Pfam" id="PF13242">
    <property type="entry name" value="Hydrolase_like"/>
    <property type="match status" value="1"/>
</dbReference>
<dbReference type="AlphaFoldDB" id="A0A4U8YY16"/>
<feature type="binding site" evidence="11">
    <location>
        <position position="92"/>
    </location>
    <ligand>
        <name>Zn(2+)</name>
        <dbReference type="ChEBI" id="CHEBI:29105"/>
    </ligand>
</feature>
<dbReference type="NCBIfam" id="TIGR01662">
    <property type="entry name" value="HAD-SF-IIIA"/>
    <property type="match status" value="1"/>
</dbReference>
<feature type="binding site" evidence="11">
    <location>
        <position position="100"/>
    </location>
    <ligand>
        <name>Zn(2+)</name>
        <dbReference type="ChEBI" id="CHEBI:29105"/>
    </ligand>
</feature>
<feature type="binding site" evidence="11">
    <location>
        <position position="90"/>
    </location>
    <ligand>
        <name>Zn(2+)</name>
        <dbReference type="ChEBI" id="CHEBI:29105"/>
    </ligand>
</feature>
<dbReference type="CDD" id="cd07503">
    <property type="entry name" value="HAD_HisB-N"/>
    <property type="match status" value="1"/>
</dbReference>
<feature type="binding site" evidence="11">
    <location>
        <position position="98"/>
    </location>
    <ligand>
        <name>Zn(2+)</name>
        <dbReference type="ChEBI" id="CHEBI:29105"/>
    </ligand>
</feature>
<feature type="binding site" evidence="11">
    <location>
        <position position="128"/>
    </location>
    <ligand>
        <name>Mg(2+)</name>
        <dbReference type="ChEBI" id="CHEBI:18420"/>
    </ligand>
</feature>
<feature type="binding site" evidence="11">
    <location>
        <position position="127"/>
    </location>
    <ligand>
        <name>Mg(2+)</name>
        <dbReference type="ChEBI" id="CHEBI:18420"/>
    </ligand>
</feature>
<evidence type="ECO:0000256" key="1">
    <source>
        <dbReference type="ARBA" id="ARBA00004496"/>
    </source>
</evidence>
<feature type="binding site" evidence="9">
    <location>
        <begin position="17"/>
        <end position="20"/>
    </location>
    <ligand>
        <name>substrate</name>
    </ligand>
</feature>
<keyword evidence="4 7" id="KW-0378">Hydrolase</keyword>
<dbReference type="GO" id="GO:0016791">
    <property type="term" value="F:phosphatase activity"/>
    <property type="evidence" value="ECO:0007669"/>
    <property type="project" value="InterPro"/>
</dbReference>
<feature type="binding site" evidence="9">
    <location>
        <begin position="51"/>
        <end position="54"/>
    </location>
    <ligand>
        <name>substrate</name>
    </ligand>
</feature>
<dbReference type="GO" id="GO:0005975">
    <property type="term" value="P:carbohydrate metabolic process"/>
    <property type="evidence" value="ECO:0007669"/>
    <property type="project" value="InterPro"/>
</dbReference>
<reference evidence="12 13" key="1">
    <citation type="submission" date="2019-03" db="EMBL/GenBank/DDBJ databases">
        <authorList>
            <person name="Kox A.R. M."/>
        </authorList>
    </citation>
    <scope>NUCLEOTIDE SEQUENCE [LARGE SCALE GENOMIC DNA]</scope>
    <source>
        <strain evidence="12">MTUNDRAET4 annotated genome</strain>
    </source>
</reference>
<dbReference type="InterPro" id="IPR023214">
    <property type="entry name" value="HAD_sf"/>
</dbReference>
<accession>A0A4U8YY16</accession>
<dbReference type="SUPFAM" id="SSF56784">
    <property type="entry name" value="HAD-like"/>
    <property type="match status" value="1"/>
</dbReference>
<keyword evidence="2 7" id="KW-0963">Cytoplasm</keyword>
<comment type="cofactor">
    <cofactor evidence="11">
        <name>Zn(2+)</name>
        <dbReference type="ChEBI" id="CHEBI:29105"/>
    </cofactor>
</comment>
<dbReference type="PANTHER" id="PTHR42891:SF1">
    <property type="entry name" value="D-GLYCERO-BETA-D-MANNO-HEPTOSE-1,7-BISPHOSPHATE 7-PHOSPHATASE"/>
    <property type="match status" value="1"/>
</dbReference>
<feature type="binding site" evidence="11">
    <location>
        <position position="11"/>
    </location>
    <ligand>
        <name>Mg(2+)</name>
        <dbReference type="ChEBI" id="CHEBI:18420"/>
    </ligand>
</feature>
<feature type="binding site" evidence="9">
    <location>
        <begin position="101"/>
        <end position="102"/>
    </location>
    <ligand>
        <name>substrate</name>
    </ligand>
</feature>
<dbReference type="InterPro" id="IPR006543">
    <property type="entry name" value="Histidinol-phos"/>
</dbReference>
<keyword evidence="3 11" id="KW-0479">Metal-binding</keyword>
<evidence type="ECO:0000256" key="2">
    <source>
        <dbReference type="ARBA" id="ARBA00022490"/>
    </source>
</evidence>
<keyword evidence="5 7" id="KW-0119">Carbohydrate metabolism</keyword>
<organism evidence="12 13">
    <name type="scientific">Methylocella tundrae</name>
    <dbReference type="NCBI Taxonomy" id="227605"/>
    <lineage>
        <taxon>Bacteria</taxon>
        <taxon>Pseudomonadati</taxon>
        <taxon>Pseudomonadota</taxon>
        <taxon>Alphaproteobacteria</taxon>
        <taxon>Hyphomicrobiales</taxon>
        <taxon>Beijerinckiaceae</taxon>
        <taxon>Methylocella</taxon>
    </lineage>
</organism>
<evidence type="ECO:0000313" key="12">
    <source>
        <dbReference type="EMBL" id="VFU08282.1"/>
    </source>
</evidence>
<proteinExistence type="inferred from homology"/>
<dbReference type="Gene3D" id="3.40.50.1000">
    <property type="entry name" value="HAD superfamily/HAD-like"/>
    <property type="match status" value="1"/>
</dbReference>
<dbReference type="EC" id="3.1.3.-" evidence="7"/>
<dbReference type="KEGG" id="mtun:MTUNDRAET4_1389"/>
<feature type="binding site" evidence="9">
    <location>
        <position position="128"/>
    </location>
    <ligand>
        <name>substrate</name>
    </ligand>
</feature>
<evidence type="ECO:0000256" key="9">
    <source>
        <dbReference type="PIRSR" id="PIRSR004682-2"/>
    </source>
</evidence>
<feature type="site" description="Contributes to substrate recognition" evidence="10">
    <location>
        <position position="101"/>
    </location>
</feature>
<dbReference type="InterPro" id="IPR036412">
    <property type="entry name" value="HAD-like_sf"/>
</dbReference>
<dbReference type="Proteomes" id="UP000294360">
    <property type="component" value="Chromosome"/>
</dbReference>
<dbReference type="EMBL" id="LR536450">
    <property type="protein sequence ID" value="VFU08282.1"/>
    <property type="molecule type" value="Genomic_DNA"/>
</dbReference>
<name>A0A4U8YY16_METTU</name>
<protein>
    <recommendedName>
        <fullName evidence="6 7">D,D-heptose 1,7-bisphosphate phosphatase</fullName>
        <ecNumber evidence="7">3.1.3.-</ecNumber>
    </recommendedName>
</protein>
<dbReference type="NCBIfam" id="TIGR01656">
    <property type="entry name" value="Histidinol-ppas"/>
    <property type="match status" value="1"/>
</dbReference>
<feature type="active site" description="Nucleophile" evidence="8">
    <location>
        <position position="9"/>
    </location>
</feature>
<keyword evidence="11" id="KW-0862">Zinc</keyword>
<evidence type="ECO:0000256" key="10">
    <source>
        <dbReference type="PIRSR" id="PIRSR004682-3"/>
    </source>
</evidence>
<comment type="cofactor">
    <cofactor evidence="11">
        <name>Mg(2+)</name>
        <dbReference type="ChEBI" id="CHEBI:18420"/>
    </cofactor>
</comment>
<evidence type="ECO:0000256" key="11">
    <source>
        <dbReference type="PIRSR" id="PIRSR004682-4"/>
    </source>
</evidence>
<dbReference type="InterPro" id="IPR006549">
    <property type="entry name" value="HAD-SF_hydro_IIIA"/>
</dbReference>
<evidence type="ECO:0000256" key="5">
    <source>
        <dbReference type="ARBA" id="ARBA00023277"/>
    </source>
</evidence>
<evidence type="ECO:0000256" key="6">
    <source>
        <dbReference type="ARBA" id="ARBA00031828"/>
    </source>
</evidence>
<evidence type="ECO:0000313" key="13">
    <source>
        <dbReference type="Proteomes" id="UP000294360"/>
    </source>
</evidence>
<comment type="similarity">
    <text evidence="7">Belongs to the gmhB family.</text>
</comment>
<feature type="site" description="Stabilizes the phosphoryl group" evidence="10">
    <location>
        <position position="51"/>
    </location>
</feature>
<feature type="binding site" evidence="11">
    <location>
        <position position="9"/>
    </location>
    <ligand>
        <name>Mg(2+)</name>
        <dbReference type="ChEBI" id="CHEBI:18420"/>
    </ligand>
</feature>
<evidence type="ECO:0000256" key="8">
    <source>
        <dbReference type="PIRSR" id="PIRSR004682-1"/>
    </source>
</evidence>
<dbReference type="GO" id="GO:0005737">
    <property type="term" value="C:cytoplasm"/>
    <property type="evidence" value="ECO:0007669"/>
    <property type="project" value="UniProtKB-SubCell"/>
</dbReference>
<dbReference type="InterPro" id="IPR004446">
    <property type="entry name" value="Heptose_bisP_phosphatase"/>
</dbReference>
<evidence type="ECO:0000256" key="4">
    <source>
        <dbReference type="ARBA" id="ARBA00022801"/>
    </source>
</evidence>
<evidence type="ECO:0000256" key="3">
    <source>
        <dbReference type="ARBA" id="ARBA00022723"/>
    </source>
</evidence>